<evidence type="ECO:0000313" key="2">
    <source>
        <dbReference type="EMBL" id="KAI0294034.1"/>
    </source>
</evidence>
<dbReference type="Proteomes" id="UP001203297">
    <property type="component" value="Unassembled WGS sequence"/>
</dbReference>
<reference evidence="2" key="1">
    <citation type="journal article" date="2022" name="New Phytol.">
        <title>Evolutionary transition to the ectomycorrhizal habit in the genomes of a hyperdiverse lineage of mushroom-forming fungi.</title>
        <authorList>
            <person name="Looney B."/>
            <person name="Miyauchi S."/>
            <person name="Morin E."/>
            <person name="Drula E."/>
            <person name="Courty P.E."/>
            <person name="Kohler A."/>
            <person name="Kuo A."/>
            <person name="LaButti K."/>
            <person name="Pangilinan J."/>
            <person name="Lipzen A."/>
            <person name="Riley R."/>
            <person name="Andreopoulos W."/>
            <person name="He G."/>
            <person name="Johnson J."/>
            <person name="Nolan M."/>
            <person name="Tritt A."/>
            <person name="Barry K.W."/>
            <person name="Grigoriev I.V."/>
            <person name="Nagy L.G."/>
            <person name="Hibbett D."/>
            <person name="Henrissat B."/>
            <person name="Matheny P.B."/>
            <person name="Labbe J."/>
            <person name="Martin F.M."/>
        </authorList>
    </citation>
    <scope>NUCLEOTIDE SEQUENCE</scope>
    <source>
        <strain evidence="2">BPL690</strain>
    </source>
</reference>
<organism evidence="2 3">
    <name type="scientific">Multifurca ochricompacta</name>
    <dbReference type="NCBI Taxonomy" id="376703"/>
    <lineage>
        <taxon>Eukaryota</taxon>
        <taxon>Fungi</taxon>
        <taxon>Dikarya</taxon>
        <taxon>Basidiomycota</taxon>
        <taxon>Agaricomycotina</taxon>
        <taxon>Agaricomycetes</taxon>
        <taxon>Russulales</taxon>
        <taxon>Russulaceae</taxon>
        <taxon>Multifurca</taxon>
    </lineage>
</organism>
<evidence type="ECO:0000256" key="1">
    <source>
        <dbReference type="SAM" id="SignalP"/>
    </source>
</evidence>
<keyword evidence="1" id="KW-0732">Signal</keyword>
<evidence type="ECO:0000313" key="3">
    <source>
        <dbReference type="Proteomes" id="UP001203297"/>
    </source>
</evidence>
<feature type="signal peptide" evidence="1">
    <location>
        <begin position="1"/>
        <end position="19"/>
    </location>
</feature>
<feature type="chain" id="PRO_5042190259" description="Secreted protein" evidence="1">
    <location>
        <begin position="20"/>
        <end position="91"/>
    </location>
</feature>
<name>A0AAD4LXY2_9AGAM</name>
<keyword evidence="3" id="KW-1185">Reference proteome</keyword>
<dbReference type="AlphaFoldDB" id="A0AAD4LXY2"/>
<sequence length="91" mass="10087">MAPWRSICLLLLSTHTPWPSPPYELTTVLSSHVNIVLGTRRRSGTGSGCGIVALLMRETTHFVTLLVSPNRIFLAFLLQSPVDTYLSIQHV</sequence>
<evidence type="ECO:0008006" key="4">
    <source>
        <dbReference type="Google" id="ProtNLM"/>
    </source>
</evidence>
<accession>A0AAD4LXY2</accession>
<protein>
    <recommendedName>
        <fullName evidence="4">Secreted protein</fullName>
    </recommendedName>
</protein>
<proteinExistence type="predicted"/>
<dbReference type="EMBL" id="WTXG01000083">
    <property type="protein sequence ID" value="KAI0294034.1"/>
    <property type="molecule type" value="Genomic_DNA"/>
</dbReference>
<comment type="caution">
    <text evidence="2">The sequence shown here is derived from an EMBL/GenBank/DDBJ whole genome shotgun (WGS) entry which is preliminary data.</text>
</comment>
<gene>
    <name evidence="2" type="ORF">B0F90DRAFT_1348227</name>
</gene>